<keyword evidence="5 9" id="KW-0862">Zinc</keyword>
<feature type="short sequence motif" description="'KMSKS' region" evidence="9">
    <location>
        <begin position="282"/>
        <end position="286"/>
    </location>
</feature>
<dbReference type="InterPro" id="IPR032678">
    <property type="entry name" value="tRNA-synt_1_cat_dom"/>
</dbReference>
<feature type="binding site" evidence="9">
    <location>
        <position position="254"/>
    </location>
    <ligand>
        <name>Zn(2+)</name>
        <dbReference type="ChEBI" id="CHEBI:29105"/>
    </ligand>
</feature>
<evidence type="ECO:0000256" key="9">
    <source>
        <dbReference type="HAMAP-Rule" id="MF_00041"/>
    </source>
</evidence>
<name>A0A7C4TM50_UNCKA</name>
<dbReference type="GO" id="GO:0008270">
    <property type="term" value="F:zinc ion binding"/>
    <property type="evidence" value="ECO:0007669"/>
    <property type="project" value="UniProtKB-UniRule"/>
</dbReference>
<comment type="similarity">
    <text evidence="9">Belongs to the class-I aminoacyl-tRNA synthetase family.</text>
</comment>
<reference evidence="11" key="1">
    <citation type="journal article" date="2020" name="mSystems">
        <title>Genome- and Community-Level Interaction Insights into Carbon Utilization and Element Cycling Functions of Hydrothermarchaeota in Hydrothermal Sediment.</title>
        <authorList>
            <person name="Zhou Z."/>
            <person name="Liu Y."/>
            <person name="Xu W."/>
            <person name="Pan J."/>
            <person name="Luo Z.H."/>
            <person name="Li M."/>
        </authorList>
    </citation>
    <scope>NUCLEOTIDE SEQUENCE [LARGE SCALE GENOMIC DNA]</scope>
    <source>
        <strain evidence="11">SpSt-417</strain>
    </source>
</reference>
<dbReference type="SUPFAM" id="SSF47323">
    <property type="entry name" value="Anticodon-binding domain of a subclass of class I aminoacyl-tRNA synthetases"/>
    <property type="match status" value="1"/>
</dbReference>
<dbReference type="Pfam" id="PF01406">
    <property type="entry name" value="tRNA-synt_1e"/>
    <property type="match status" value="1"/>
</dbReference>
<evidence type="ECO:0000256" key="3">
    <source>
        <dbReference type="ARBA" id="ARBA00022723"/>
    </source>
</evidence>
<evidence type="ECO:0000256" key="1">
    <source>
        <dbReference type="ARBA" id="ARBA00011245"/>
    </source>
</evidence>
<dbReference type="InterPro" id="IPR014729">
    <property type="entry name" value="Rossmann-like_a/b/a_fold"/>
</dbReference>
<evidence type="ECO:0000256" key="2">
    <source>
        <dbReference type="ARBA" id="ARBA00022598"/>
    </source>
</evidence>
<dbReference type="GO" id="GO:0005524">
    <property type="term" value="F:ATP binding"/>
    <property type="evidence" value="ECO:0007669"/>
    <property type="project" value="UniProtKB-UniRule"/>
</dbReference>
<keyword evidence="6 9" id="KW-0067">ATP-binding</keyword>
<feature type="binding site" evidence="9">
    <location>
        <position position="225"/>
    </location>
    <ligand>
        <name>Zn(2+)</name>
        <dbReference type="ChEBI" id="CHEBI:29105"/>
    </ligand>
</feature>
<accession>A0A7C4TM50</accession>
<dbReference type="GO" id="GO:0005829">
    <property type="term" value="C:cytosol"/>
    <property type="evidence" value="ECO:0007669"/>
    <property type="project" value="TreeGrafter"/>
</dbReference>
<evidence type="ECO:0000256" key="8">
    <source>
        <dbReference type="ARBA" id="ARBA00023146"/>
    </source>
</evidence>
<comment type="subcellular location">
    <subcellularLocation>
        <location evidence="9">Cytoplasm</location>
    </subcellularLocation>
</comment>
<dbReference type="PANTHER" id="PTHR10890">
    <property type="entry name" value="CYSTEINYL-TRNA SYNTHETASE"/>
    <property type="match status" value="1"/>
</dbReference>
<organism evidence="11">
    <name type="scientific">candidate division WWE3 bacterium</name>
    <dbReference type="NCBI Taxonomy" id="2053526"/>
    <lineage>
        <taxon>Bacteria</taxon>
        <taxon>Katanobacteria</taxon>
    </lineage>
</organism>
<comment type="cofactor">
    <cofactor evidence="9">
        <name>Zn(2+)</name>
        <dbReference type="ChEBI" id="CHEBI:29105"/>
    </cofactor>
    <text evidence="9">Binds 1 zinc ion per subunit.</text>
</comment>
<evidence type="ECO:0000256" key="5">
    <source>
        <dbReference type="ARBA" id="ARBA00022833"/>
    </source>
</evidence>
<evidence type="ECO:0000256" key="6">
    <source>
        <dbReference type="ARBA" id="ARBA00022840"/>
    </source>
</evidence>
<keyword evidence="4 9" id="KW-0547">Nucleotide-binding</keyword>
<dbReference type="CDD" id="cd00672">
    <property type="entry name" value="CysRS_core"/>
    <property type="match status" value="1"/>
</dbReference>
<keyword evidence="7 9" id="KW-0648">Protein biosynthesis</keyword>
<dbReference type="SUPFAM" id="SSF52374">
    <property type="entry name" value="Nucleotidylyl transferase"/>
    <property type="match status" value="1"/>
</dbReference>
<feature type="binding site" evidence="9">
    <location>
        <position position="285"/>
    </location>
    <ligand>
        <name>ATP</name>
        <dbReference type="ChEBI" id="CHEBI:30616"/>
    </ligand>
</feature>
<keyword evidence="3 9" id="KW-0479">Metal-binding</keyword>
<comment type="subunit">
    <text evidence="1 9">Monomer.</text>
</comment>
<dbReference type="NCBIfam" id="TIGR00435">
    <property type="entry name" value="cysS"/>
    <property type="match status" value="1"/>
</dbReference>
<dbReference type="EMBL" id="DSRT01000192">
    <property type="protein sequence ID" value="HGW29972.1"/>
    <property type="molecule type" value="Genomic_DNA"/>
</dbReference>
<dbReference type="Gene3D" id="1.20.120.1910">
    <property type="entry name" value="Cysteine-tRNA ligase, C-terminal anti-codon recognition domain"/>
    <property type="match status" value="1"/>
</dbReference>
<dbReference type="PRINTS" id="PR00983">
    <property type="entry name" value="TRNASYNTHCYS"/>
</dbReference>
<keyword evidence="8 9" id="KW-0030">Aminoacyl-tRNA synthetase</keyword>
<dbReference type="HAMAP" id="MF_00041">
    <property type="entry name" value="Cys_tRNA_synth"/>
    <property type="match status" value="1"/>
</dbReference>
<dbReference type="GO" id="GO:0004817">
    <property type="term" value="F:cysteine-tRNA ligase activity"/>
    <property type="evidence" value="ECO:0007669"/>
    <property type="project" value="UniProtKB-UniRule"/>
</dbReference>
<dbReference type="InterPro" id="IPR009080">
    <property type="entry name" value="tRNAsynth_Ia_anticodon-bd"/>
</dbReference>
<proteinExistence type="inferred from homology"/>
<dbReference type="InterPro" id="IPR015803">
    <property type="entry name" value="Cys-tRNA-ligase"/>
</dbReference>
<feature type="short sequence motif" description="'HIGH' region" evidence="9">
    <location>
        <begin position="29"/>
        <end position="39"/>
    </location>
</feature>
<dbReference type="PANTHER" id="PTHR10890:SF3">
    <property type="entry name" value="CYSTEINE--TRNA LIGASE, CYTOPLASMIC"/>
    <property type="match status" value="1"/>
</dbReference>
<evidence type="ECO:0000256" key="7">
    <source>
        <dbReference type="ARBA" id="ARBA00022917"/>
    </source>
</evidence>
<feature type="binding site" evidence="9">
    <location>
        <position position="27"/>
    </location>
    <ligand>
        <name>Zn(2+)</name>
        <dbReference type="ChEBI" id="CHEBI:29105"/>
    </ligand>
</feature>
<keyword evidence="2 9" id="KW-0436">Ligase</keyword>
<dbReference type="GO" id="GO:0006423">
    <property type="term" value="P:cysteinyl-tRNA aminoacylation"/>
    <property type="evidence" value="ECO:0007669"/>
    <property type="project" value="UniProtKB-UniRule"/>
</dbReference>
<protein>
    <recommendedName>
        <fullName evidence="9">Cysteine--tRNA ligase</fullName>
        <ecNumber evidence="9">6.1.1.16</ecNumber>
    </recommendedName>
    <alternativeName>
        <fullName evidence="9">Cysteinyl-tRNA synthetase</fullName>
        <shortName evidence="9">CysRS</shortName>
    </alternativeName>
</protein>
<keyword evidence="9" id="KW-0963">Cytoplasm</keyword>
<feature type="domain" description="tRNA synthetases class I catalytic" evidence="10">
    <location>
        <begin position="14"/>
        <end position="330"/>
    </location>
</feature>
<comment type="catalytic activity">
    <reaction evidence="9">
        <text>tRNA(Cys) + L-cysteine + ATP = L-cysteinyl-tRNA(Cys) + AMP + diphosphate</text>
        <dbReference type="Rhea" id="RHEA:17773"/>
        <dbReference type="Rhea" id="RHEA-COMP:9661"/>
        <dbReference type="Rhea" id="RHEA-COMP:9679"/>
        <dbReference type="ChEBI" id="CHEBI:30616"/>
        <dbReference type="ChEBI" id="CHEBI:33019"/>
        <dbReference type="ChEBI" id="CHEBI:35235"/>
        <dbReference type="ChEBI" id="CHEBI:78442"/>
        <dbReference type="ChEBI" id="CHEBI:78517"/>
        <dbReference type="ChEBI" id="CHEBI:456215"/>
        <dbReference type="EC" id="6.1.1.16"/>
    </reaction>
</comment>
<evidence type="ECO:0000313" key="11">
    <source>
        <dbReference type="EMBL" id="HGW29972.1"/>
    </source>
</evidence>
<dbReference type="InterPro" id="IPR024909">
    <property type="entry name" value="Cys-tRNA/MSH_ligase"/>
</dbReference>
<feature type="binding site" evidence="9">
    <location>
        <position position="250"/>
    </location>
    <ligand>
        <name>Zn(2+)</name>
        <dbReference type="ChEBI" id="CHEBI:29105"/>
    </ligand>
</feature>
<sequence>MKLYNSFSKEVEEFKPISPDSVKMYTCGPTVYFYQHIGNFRTFVTSDLLQRALKYSGYKIKAMMNITDVGHLTGDNLGDADSGSDRLEVAADREGKSARDIAQFYTDHFLKDYSKLNLLDPEKITKATSYIKEMIGLIQKLDGKGFTYRISDGIYFDTSKFPEYGKLSGVKLEDLGGEGARLEPNPEKRNPTDFALWKFSPSDKMRWQEWDSPWGRGFPGWHIECSAMIMVELGDSIDIHVGGEDHKMIHHPNEIAQSEAATGKKFVQYWVHGAFLKVDGGRMGKSVGNAYILSDLEAKGFEPMALRFFYLHAHYRTKLNFTWEALQNAQNSLKKLYALVEAYKEDPSAPLSIDHVRQFEDAINNDLNMPTALAAMWDLIKSGVSEGTKLNTLIKFDEVFGLGISDHVGYEVPKDVENLARTRWEYKKQGIWDKADMLRKQIEQSGFTVEDNADNYKVRRAK</sequence>
<dbReference type="Gene3D" id="3.40.50.620">
    <property type="entry name" value="HUPs"/>
    <property type="match status" value="1"/>
</dbReference>
<dbReference type="AlphaFoldDB" id="A0A7C4TM50"/>
<comment type="caution">
    <text evidence="11">The sequence shown here is derived from an EMBL/GenBank/DDBJ whole genome shotgun (WGS) entry which is preliminary data.</text>
</comment>
<dbReference type="EC" id="6.1.1.16" evidence="9"/>
<evidence type="ECO:0000259" key="10">
    <source>
        <dbReference type="Pfam" id="PF01406"/>
    </source>
</evidence>
<gene>
    <name evidence="9" type="primary">cysS</name>
    <name evidence="11" type="ORF">ENR63_03565</name>
</gene>
<evidence type="ECO:0000256" key="4">
    <source>
        <dbReference type="ARBA" id="ARBA00022741"/>
    </source>
</evidence>